<dbReference type="EMBL" id="AWUE01022524">
    <property type="protein sequence ID" value="OMO57551.1"/>
    <property type="molecule type" value="Genomic_DNA"/>
</dbReference>
<keyword evidence="1" id="KW-0479">Metal-binding</keyword>
<reference evidence="8" key="1">
    <citation type="submission" date="2013-09" db="EMBL/GenBank/DDBJ databases">
        <title>Corchorus olitorius genome sequencing.</title>
        <authorList>
            <person name="Alam M."/>
            <person name="Haque M.S."/>
            <person name="Islam M.S."/>
            <person name="Emdad E.M."/>
            <person name="Islam M.M."/>
            <person name="Ahmed B."/>
            <person name="Halim A."/>
            <person name="Hossen Q.M.M."/>
            <person name="Hossain M.Z."/>
            <person name="Ahmed R."/>
            <person name="Khan M.M."/>
            <person name="Islam R."/>
            <person name="Rashid M.M."/>
            <person name="Khan S.A."/>
            <person name="Rahman M.S."/>
            <person name="Alam M."/>
            <person name="Yahiya A.S."/>
            <person name="Khan M.S."/>
            <person name="Azam M.S."/>
            <person name="Haque T."/>
            <person name="Lashkar M.Z.H."/>
            <person name="Akhand A.I."/>
            <person name="Morshed G."/>
            <person name="Roy S."/>
            <person name="Uddin K.S."/>
            <person name="Rabeya T."/>
            <person name="Hossain A.S."/>
            <person name="Chowdhury A."/>
            <person name="Snigdha A.R."/>
            <person name="Mortoza M.S."/>
            <person name="Matin S.A."/>
            <person name="Hoque S.M.E."/>
            <person name="Islam M.K."/>
            <person name="Roy D.K."/>
            <person name="Haider R."/>
            <person name="Moosa M.M."/>
            <person name="Elias S.M."/>
            <person name="Hasan A.M."/>
            <person name="Jahan S."/>
            <person name="Shafiuddin M."/>
            <person name="Mahmood N."/>
            <person name="Shommy N.S."/>
        </authorList>
    </citation>
    <scope>NUCLEOTIDE SEQUENCE [LARGE SCALE GENOMIC DNA]</scope>
    <source>
        <strain evidence="8">cv. O-4</strain>
    </source>
</reference>
<evidence type="ECO:0000313" key="7">
    <source>
        <dbReference type="EMBL" id="OMO57551.1"/>
    </source>
</evidence>
<dbReference type="InterPro" id="IPR010666">
    <property type="entry name" value="Znf_GRF"/>
</dbReference>
<dbReference type="GO" id="GO:0008270">
    <property type="term" value="F:zinc ion binding"/>
    <property type="evidence" value="ECO:0007669"/>
    <property type="project" value="UniProtKB-KW"/>
</dbReference>
<keyword evidence="5" id="KW-0812">Transmembrane</keyword>
<keyword evidence="2 4" id="KW-0863">Zinc-finger</keyword>
<evidence type="ECO:0000259" key="6">
    <source>
        <dbReference type="PROSITE" id="PS51999"/>
    </source>
</evidence>
<dbReference type="Proteomes" id="UP000187203">
    <property type="component" value="Unassembled WGS sequence"/>
</dbReference>
<gene>
    <name evidence="7" type="ORF">COLO4_35283</name>
</gene>
<dbReference type="PANTHER" id="PTHR33248">
    <property type="entry name" value="ZINC ION-BINDING PROTEIN"/>
    <property type="match status" value="1"/>
</dbReference>
<evidence type="ECO:0000256" key="1">
    <source>
        <dbReference type="ARBA" id="ARBA00022723"/>
    </source>
</evidence>
<name>A0A1R3GHK8_9ROSI</name>
<evidence type="ECO:0000313" key="8">
    <source>
        <dbReference type="Proteomes" id="UP000187203"/>
    </source>
</evidence>
<sequence length="201" mass="23002">MGSARDESSSKKKYNSNWELLCYCKEVCPIRTSWTIDNPDRRLYGCRRFKGGGGGCNFFDWYEKPLPERVGQMLFAFREKKIRLTIENERLRRQLRNVGFKVDDGYSLGGSTSTGVVGNNVLDQDEATGKYGGLEPEEIEKIGVEVDLLKEDYRKLKLIACSNKKSKEIWRLCFFISCVLNGLILLYLRSNSNENGFLALP</sequence>
<evidence type="ECO:0000256" key="3">
    <source>
        <dbReference type="ARBA" id="ARBA00022833"/>
    </source>
</evidence>
<comment type="caution">
    <text evidence="7">The sequence shown here is derived from an EMBL/GenBank/DDBJ whole genome shotgun (WGS) entry which is preliminary data.</text>
</comment>
<evidence type="ECO:0000256" key="2">
    <source>
        <dbReference type="ARBA" id="ARBA00022771"/>
    </source>
</evidence>
<evidence type="ECO:0000256" key="5">
    <source>
        <dbReference type="SAM" id="Phobius"/>
    </source>
</evidence>
<feature type="domain" description="GRF-type" evidence="6">
    <location>
        <begin position="22"/>
        <end position="65"/>
    </location>
</feature>
<proteinExistence type="predicted"/>
<dbReference type="AlphaFoldDB" id="A0A1R3GHK8"/>
<evidence type="ECO:0000256" key="4">
    <source>
        <dbReference type="PROSITE-ProRule" id="PRU01343"/>
    </source>
</evidence>
<keyword evidence="3" id="KW-0862">Zinc</keyword>
<protein>
    <submittedName>
        <fullName evidence="7">Zinc finger, GRF-type</fullName>
    </submittedName>
</protein>
<keyword evidence="5" id="KW-0472">Membrane</keyword>
<keyword evidence="8" id="KW-1185">Reference proteome</keyword>
<accession>A0A1R3GHK8</accession>
<organism evidence="7 8">
    <name type="scientific">Corchorus olitorius</name>
    <dbReference type="NCBI Taxonomy" id="93759"/>
    <lineage>
        <taxon>Eukaryota</taxon>
        <taxon>Viridiplantae</taxon>
        <taxon>Streptophyta</taxon>
        <taxon>Embryophyta</taxon>
        <taxon>Tracheophyta</taxon>
        <taxon>Spermatophyta</taxon>
        <taxon>Magnoliopsida</taxon>
        <taxon>eudicotyledons</taxon>
        <taxon>Gunneridae</taxon>
        <taxon>Pentapetalae</taxon>
        <taxon>rosids</taxon>
        <taxon>malvids</taxon>
        <taxon>Malvales</taxon>
        <taxon>Malvaceae</taxon>
        <taxon>Grewioideae</taxon>
        <taxon>Apeibeae</taxon>
        <taxon>Corchorus</taxon>
    </lineage>
</organism>
<dbReference type="OrthoDB" id="1305981at2759"/>
<dbReference type="PROSITE" id="PS51999">
    <property type="entry name" value="ZF_GRF"/>
    <property type="match status" value="1"/>
</dbReference>
<keyword evidence="5" id="KW-1133">Transmembrane helix</keyword>
<feature type="transmembrane region" description="Helical" evidence="5">
    <location>
        <begin position="169"/>
        <end position="188"/>
    </location>
</feature>